<organism evidence="3 4">
    <name type="scientific">Rhizoctonia solani</name>
    <dbReference type="NCBI Taxonomy" id="456999"/>
    <lineage>
        <taxon>Eukaryota</taxon>
        <taxon>Fungi</taxon>
        <taxon>Dikarya</taxon>
        <taxon>Basidiomycota</taxon>
        <taxon>Agaricomycotina</taxon>
        <taxon>Agaricomycetes</taxon>
        <taxon>Cantharellales</taxon>
        <taxon>Ceratobasidiaceae</taxon>
        <taxon>Rhizoctonia</taxon>
    </lineage>
</organism>
<feature type="region of interest" description="Disordered" evidence="1">
    <location>
        <begin position="179"/>
        <end position="212"/>
    </location>
</feature>
<reference evidence="3" key="1">
    <citation type="submission" date="2020-05" db="EMBL/GenBank/DDBJ databases">
        <title>Evolutionary and genomic comparisons of hybrid uninucleate and nonhybrid Rhizoctonia fungi.</title>
        <authorList>
            <person name="Li C."/>
            <person name="Chen X."/>
        </authorList>
    </citation>
    <scope>NUCLEOTIDE SEQUENCE</scope>
    <source>
        <strain evidence="3">AG-1 IA</strain>
    </source>
</reference>
<dbReference type="CDD" id="cd03457">
    <property type="entry name" value="intradiol_dioxygenase_like"/>
    <property type="match status" value="1"/>
</dbReference>
<dbReference type="InterPro" id="IPR015889">
    <property type="entry name" value="Intradiol_dOase_core"/>
</dbReference>
<dbReference type="AlphaFoldDB" id="A0A8H8P430"/>
<evidence type="ECO:0000256" key="2">
    <source>
        <dbReference type="SAM" id="SignalP"/>
    </source>
</evidence>
<feature type="compositionally biased region" description="Low complexity" evidence="1">
    <location>
        <begin position="198"/>
        <end position="208"/>
    </location>
</feature>
<evidence type="ECO:0000256" key="1">
    <source>
        <dbReference type="SAM" id="MobiDB-lite"/>
    </source>
</evidence>
<keyword evidence="2" id="KW-0732">Signal</keyword>
<keyword evidence="3" id="KW-0560">Oxidoreductase</keyword>
<evidence type="ECO:0000313" key="4">
    <source>
        <dbReference type="Proteomes" id="UP000650533"/>
    </source>
</evidence>
<feature type="signal peptide" evidence="2">
    <location>
        <begin position="1"/>
        <end position="20"/>
    </location>
</feature>
<dbReference type="GO" id="GO:0016702">
    <property type="term" value="F:oxidoreductase activity, acting on single donors with incorporation of molecular oxygen, incorporation of two atoms of oxygen"/>
    <property type="evidence" value="ECO:0007669"/>
    <property type="project" value="InterPro"/>
</dbReference>
<protein>
    <submittedName>
        <fullName evidence="3">Intradiol ring-cleavage dioxygenase</fullName>
    </submittedName>
</protein>
<dbReference type="PANTHER" id="PTHR34315">
    <property type="match status" value="1"/>
</dbReference>
<dbReference type="Proteomes" id="UP000650533">
    <property type="component" value="Chromosome 10"/>
</dbReference>
<evidence type="ECO:0000313" key="3">
    <source>
        <dbReference type="EMBL" id="QRW23556.1"/>
    </source>
</evidence>
<dbReference type="GO" id="GO:0005506">
    <property type="term" value="F:iron ion binding"/>
    <property type="evidence" value="ECO:0007669"/>
    <property type="project" value="InterPro"/>
</dbReference>
<dbReference type="KEGG" id="rsx:RhiXN_08592"/>
<dbReference type="SUPFAM" id="SSF49482">
    <property type="entry name" value="Aromatic compound dioxygenase"/>
    <property type="match status" value="1"/>
</dbReference>
<dbReference type="PANTHER" id="PTHR34315:SF4">
    <property type="entry name" value="INTRADIOL RING-CLEAVAGE DIOXYGENASES DOMAIN-CONTAINING PROTEIN"/>
    <property type="match status" value="1"/>
</dbReference>
<dbReference type="RefSeq" id="XP_043183793.1">
    <property type="nucleotide sequence ID" value="XM_043328408.1"/>
</dbReference>
<dbReference type="Gene3D" id="2.60.130.10">
    <property type="entry name" value="Aromatic compound dioxygenase"/>
    <property type="match status" value="1"/>
</dbReference>
<dbReference type="GeneID" id="67030871"/>
<keyword evidence="3" id="KW-0223">Dioxygenase</keyword>
<dbReference type="EMBL" id="CP059667">
    <property type="protein sequence ID" value="QRW23556.1"/>
    <property type="molecule type" value="Genomic_DNA"/>
</dbReference>
<proteinExistence type="predicted"/>
<feature type="chain" id="PRO_5034112033" evidence="2">
    <location>
        <begin position="21"/>
        <end position="416"/>
    </location>
</feature>
<accession>A0A8H8P430</accession>
<gene>
    <name evidence="3" type="ORF">RhiXN_08592</name>
</gene>
<name>A0A8H8P430_9AGAM</name>
<sequence>MVGFLNVFAAASIASSAVLAHAPINPSHTALLKRRAENLSLQRRISGKCGPQLSRRRAARLSRRAARAGLTLDELHERTSLISRQATDNSTEGTCILTPEVTQGPYHILGEMVRQNISEGQAGVPLTVEVDFIDVETCEAVPNLWVDAWHCNSTGYYSGYVSMTGAALSGGGGFGGAGGNNTNGTAPPDMSMSNSLPTTTTAESATSTQDAYSGADSTAAASMLNNVPTDQESFLRGTWQADSDGHWTMHSIFPGWYSGRSIHFHVKVYENGSVAENGTFIAGRAMHTGQFFFNESIVQEIAQLAPYNTNNVSRLTNDDDQWFAYENAEGYDAVMDVVYGGQDVSEGLIGSIIVGLNTSYTSVELSTQWWAGEDSKSVSAVTTTDSTLTTTAATVSSTSTDISVGVTAGDKDCDSE</sequence>